<organism evidence="1 2">
    <name type="scientific">Mesoterricola silvestris</name>
    <dbReference type="NCBI Taxonomy" id="2927979"/>
    <lineage>
        <taxon>Bacteria</taxon>
        <taxon>Pseudomonadati</taxon>
        <taxon>Acidobacteriota</taxon>
        <taxon>Holophagae</taxon>
        <taxon>Holophagales</taxon>
        <taxon>Holophagaceae</taxon>
        <taxon>Mesoterricola</taxon>
    </lineage>
</organism>
<reference evidence="2" key="1">
    <citation type="journal article" date="2023" name="Int. J. Syst. Evol. Microbiol.">
        <title>Mesoterricola silvestris gen. nov., sp. nov., Mesoterricola sediminis sp. nov., Geothrix oryzae sp. nov., Geothrix edaphica sp. nov., Geothrix rubra sp. nov., and Geothrix limicola sp. nov., six novel members of Acidobacteriota isolated from soils.</title>
        <authorList>
            <person name="Itoh H."/>
            <person name="Sugisawa Y."/>
            <person name="Mise K."/>
            <person name="Xu Z."/>
            <person name="Kuniyasu M."/>
            <person name="Ushijima N."/>
            <person name="Kawano K."/>
            <person name="Kobayashi E."/>
            <person name="Shiratori Y."/>
            <person name="Masuda Y."/>
            <person name="Senoo K."/>
        </authorList>
    </citation>
    <scope>NUCLEOTIDE SEQUENCE [LARGE SCALE GENOMIC DNA]</scope>
    <source>
        <strain evidence="2">W79</strain>
    </source>
</reference>
<gene>
    <name evidence="1" type="ORF">METEAL_20040</name>
</gene>
<accession>A0AA48K974</accession>
<evidence type="ECO:0000313" key="1">
    <source>
        <dbReference type="EMBL" id="BDU72830.1"/>
    </source>
</evidence>
<keyword evidence="2" id="KW-1185">Reference proteome</keyword>
<dbReference type="KEGG" id="msil:METEAL_20040"/>
<evidence type="ECO:0000313" key="2">
    <source>
        <dbReference type="Proteomes" id="UP001238179"/>
    </source>
</evidence>
<sequence>MSRTSQQTVQCKGCRRIYVNALWMRERREYHVTYRVSVCPQCIDLGGHRPLPREYTPPPRNPGRI</sequence>
<dbReference type="EMBL" id="AP027080">
    <property type="protein sequence ID" value="BDU72830.1"/>
    <property type="molecule type" value="Genomic_DNA"/>
</dbReference>
<dbReference type="Proteomes" id="UP001238179">
    <property type="component" value="Chromosome"/>
</dbReference>
<name>A0AA48K974_9BACT</name>
<proteinExistence type="predicted"/>
<protein>
    <submittedName>
        <fullName evidence="1">Uncharacterized protein</fullName>
    </submittedName>
</protein>
<dbReference type="AlphaFoldDB" id="A0AA48K974"/>